<dbReference type="RefSeq" id="WP_013133997.1">
    <property type="nucleotide sequence ID" value="NC_014166.1"/>
</dbReference>
<evidence type="ECO:0000256" key="1">
    <source>
        <dbReference type="SAM" id="SignalP"/>
    </source>
</evidence>
<keyword evidence="1" id="KW-0732">Signal</keyword>
<dbReference type="AlphaFoldDB" id="D5V4B9"/>
<gene>
    <name evidence="2" type="ordered locus">Arnit_0185</name>
</gene>
<proteinExistence type="predicted"/>
<organism evidence="2 3">
    <name type="scientific">Arcobacter nitrofigilis (strain ATCC 33309 / DSM 7299 / CCUG 15893 / LMG 7604 / NCTC 12251 / CI)</name>
    <name type="common">Campylobacter nitrofigilis</name>
    <dbReference type="NCBI Taxonomy" id="572480"/>
    <lineage>
        <taxon>Bacteria</taxon>
        <taxon>Pseudomonadati</taxon>
        <taxon>Campylobacterota</taxon>
        <taxon>Epsilonproteobacteria</taxon>
        <taxon>Campylobacterales</taxon>
        <taxon>Arcobacteraceae</taxon>
        <taxon>Arcobacter</taxon>
    </lineage>
</organism>
<feature type="signal peptide" evidence="1">
    <location>
        <begin position="1"/>
        <end position="20"/>
    </location>
</feature>
<protein>
    <recommendedName>
        <fullName evidence="4">Outer membrane lipoprotein carrier protein LolA</fullName>
    </recommendedName>
</protein>
<dbReference type="KEGG" id="ant:Arnit_0185"/>
<reference evidence="2 3" key="1">
    <citation type="journal article" date="2010" name="Stand. Genomic Sci.">
        <title>Complete genome sequence of Arcobacter nitrofigilis type strain (CI).</title>
        <authorList>
            <person name="Pati A."/>
            <person name="Gronow S."/>
            <person name="Lapidus A."/>
            <person name="Copeland A."/>
            <person name="Glavina Del Rio T."/>
            <person name="Nolan M."/>
            <person name="Lucas S."/>
            <person name="Tice H."/>
            <person name="Cheng J.F."/>
            <person name="Han C."/>
            <person name="Chertkov O."/>
            <person name="Bruce D."/>
            <person name="Tapia R."/>
            <person name="Goodwin L."/>
            <person name="Pitluck S."/>
            <person name="Liolios K."/>
            <person name="Ivanova N."/>
            <person name="Mavromatis K."/>
            <person name="Chen A."/>
            <person name="Palaniappan K."/>
            <person name="Land M."/>
            <person name="Hauser L."/>
            <person name="Chang Y.J."/>
            <person name="Jeffries C.D."/>
            <person name="Detter J.C."/>
            <person name="Rohde M."/>
            <person name="Goker M."/>
            <person name="Bristow J."/>
            <person name="Eisen J.A."/>
            <person name="Markowitz V."/>
            <person name="Hugenholtz P."/>
            <person name="Klenk H.P."/>
            <person name="Kyrpides N.C."/>
        </authorList>
    </citation>
    <scope>NUCLEOTIDE SEQUENCE [LARGE SCALE GENOMIC DNA]</scope>
    <source>
        <strain evidence="3">ATCC 33309 / DSM 7299 / CCUG 15893 / LMG 7604 / NCTC 12251 / CI</strain>
    </source>
</reference>
<keyword evidence="3" id="KW-1185">Reference proteome</keyword>
<dbReference type="Proteomes" id="UP000000939">
    <property type="component" value="Chromosome"/>
</dbReference>
<dbReference type="EMBL" id="CP001999">
    <property type="protein sequence ID" value="ADG91852.1"/>
    <property type="molecule type" value="Genomic_DNA"/>
</dbReference>
<sequence length="193" mass="22250" precursor="true">MKTIIKLVLIGLLTTCSLNAKELFDLRIQDFSNTLEDKQIDSRYKINESIIVETNTLKERKGGYYYTTPSYRKGFFNIELLTPVKSWIYNYSVQYEYGKRLLKFIDESGKNLVFEFGNKEFTINEKEYKTNIEDEELFITIEGVNGEFKITMNGQTLNAKVVGFGNLKKIETSLTGDGVNRDKLYGATLISHD</sequence>
<dbReference type="STRING" id="572480.Arnit_0185"/>
<feature type="chain" id="PRO_5003078342" description="Outer membrane lipoprotein carrier protein LolA" evidence="1">
    <location>
        <begin position="21"/>
        <end position="193"/>
    </location>
</feature>
<evidence type="ECO:0008006" key="4">
    <source>
        <dbReference type="Google" id="ProtNLM"/>
    </source>
</evidence>
<evidence type="ECO:0000313" key="3">
    <source>
        <dbReference type="Proteomes" id="UP000000939"/>
    </source>
</evidence>
<name>D5V4B9_ARCNC</name>
<dbReference type="HOGENOM" id="CLU_1406204_0_0_7"/>
<evidence type="ECO:0000313" key="2">
    <source>
        <dbReference type="EMBL" id="ADG91852.1"/>
    </source>
</evidence>
<accession>D5V4B9</accession>